<feature type="domain" description="BTB" evidence="1">
    <location>
        <begin position="24"/>
        <end position="131"/>
    </location>
</feature>
<proteinExistence type="predicted"/>
<evidence type="ECO:0000313" key="2">
    <source>
        <dbReference type="EMBL" id="KAJ7034242.1"/>
    </source>
</evidence>
<protein>
    <recommendedName>
        <fullName evidence="1">BTB domain-containing protein</fullName>
    </recommendedName>
</protein>
<reference evidence="2" key="1">
    <citation type="submission" date="2023-03" db="EMBL/GenBank/DDBJ databases">
        <title>Massive genome expansion in bonnet fungi (Mycena s.s.) driven by repeated elements and novel gene families across ecological guilds.</title>
        <authorList>
            <consortium name="Lawrence Berkeley National Laboratory"/>
            <person name="Harder C.B."/>
            <person name="Miyauchi S."/>
            <person name="Viragh M."/>
            <person name="Kuo A."/>
            <person name="Thoen E."/>
            <person name="Andreopoulos B."/>
            <person name="Lu D."/>
            <person name="Skrede I."/>
            <person name="Drula E."/>
            <person name="Henrissat B."/>
            <person name="Morin E."/>
            <person name="Kohler A."/>
            <person name="Barry K."/>
            <person name="LaButti K."/>
            <person name="Morin E."/>
            <person name="Salamov A."/>
            <person name="Lipzen A."/>
            <person name="Mereny Z."/>
            <person name="Hegedus B."/>
            <person name="Baldrian P."/>
            <person name="Stursova M."/>
            <person name="Weitz H."/>
            <person name="Taylor A."/>
            <person name="Grigoriev I.V."/>
            <person name="Nagy L.G."/>
            <person name="Martin F."/>
            <person name="Kauserud H."/>
        </authorList>
    </citation>
    <scope>NUCLEOTIDE SEQUENCE</scope>
    <source>
        <strain evidence="2">CBHHK200</strain>
    </source>
</reference>
<organism evidence="2 3">
    <name type="scientific">Mycena alexandri</name>
    <dbReference type="NCBI Taxonomy" id="1745969"/>
    <lineage>
        <taxon>Eukaryota</taxon>
        <taxon>Fungi</taxon>
        <taxon>Dikarya</taxon>
        <taxon>Basidiomycota</taxon>
        <taxon>Agaricomycotina</taxon>
        <taxon>Agaricomycetes</taxon>
        <taxon>Agaricomycetidae</taxon>
        <taxon>Agaricales</taxon>
        <taxon>Marasmiineae</taxon>
        <taxon>Mycenaceae</taxon>
        <taxon>Mycena</taxon>
    </lineage>
</organism>
<sequence length="285" mass="32791">MDTEIPPPPVEELTRTEGLWFEDCGLIIQAETKLFRISRDFLAMRSPVFGDMLSMPIPENAEMMEGCPFVYLPDSAKDITHFLKAMIYSEFFESVPAKTSFDIITGVLRMSHKYEVDVLRKRALIHLSSRYPTTLHGWDTMQLACTWYHDTPSQYLEAILLARQTSALWILPIAFYCACTRLDLEDIITGLGGHTLDAQDMVACKLCAGKRLEHRRDAEDWRNSHISPLDIWDEDDLHNLPVCDACRSQMKPVHQLARESLWDHLPAIFHLPSWEELVQMKVKAL</sequence>
<dbReference type="SUPFAM" id="SSF54695">
    <property type="entry name" value="POZ domain"/>
    <property type="match status" value="1"/>
</dbReference>
<evidence type="ECO:0000259" key="1">
    <source>
        <dbReference type="SMART" id="SM00225"/>
    </source>
</evidence>
<dbReference type="EMBL" id="JARJCM010000059">
    <property type="protein sequence ID" value="KAJ7034242.1"/>
    <property type="molecule type" value="Genomic_DNA"/>
</dbReference>
<dbReference type="Gene3D" id="3.30.710.10">
    <property type="entry name" value="Potassium Channel Kv1.1, Chain A"/>
    <property type="match status" value="1"/>
</dbReference>
<name>A0AAD6SYU9_9AGAR</name>
<comment type="caution">
    <text evidence="2">The sequence shown here is derived from an EMBL/GenBank/DDBJ whole genome shotgun (WGS) entry which is preliminary data.</text>
</comment>
<evidence type="ECO:0000313" key="3">
    <source>
        <dbReference type="Proteomes" id="UP001218188"/>
    </source>
</evidence>
<accession>A0AAD6SYU9</accession>
<gene>
    <name evidence="2" type="ORF">C8F04DRAFT_1183530</name>
</gene>
<dbReference type="AlphaFoldDB" id="A0AAD6SYU9"/>
<dbReference type="InterPro" id="IPR000210">
    <property type="entry name" value="BTB/POZ_dom"/>
</dbReference>
<keyword evidence="3" id="KW-1185">Reference proteome</keyword>
<dbReference type="Proteomes" id="UP001218188">
    <property type="component" value="Unassembled WGS sequence"/>
</dbReference>
<dbReference type="Pfam" id="PF00651">
    <property type="entry name" value="BTB"/>
    <property type="match status" value="1"/>
</dbReference>
<dbReference type="InterPro" id="IPR011333">
    <property type="entry name" value="SKP1/BTB/POZ_sf"/>
</dbReference>
<dbReference type="SMART" id="SM00225">
    <property type="entry name" value="BTB"/>
    <property type="match status" value="1"/>
</dbReference>